<organism evidence="1 2">
    <name type="scientific">Psychrilyobacter piezotolerans</name>
    <dbReference type="NCBI Taxonomy" id="2293438"/>
    <lineage>
        <taxon>Bacteria</taxon>
        <taxon>Fusobacteriati</taxon>
        <taxon>Fusobacteriota</taxon>
        <taxon>Fusobacteriia</taxon>
        <taxon>Fusobacteriales</taxon>
        <taxon>Fusobacteriaceae</taxon>
        <taxon>Psychrilyobacter</taxon>
    </lineage>
</organism>
<proteinExistence type="predicted"/>
<accession>A0ABX9KCS0</accession>
<evidence type="ECO:0000313" key="2">
    <source>
        <dbReference type="Proteomes" id="UP000263486"/>
    </source>
</evidence>
<dbReference type="EMBL" id="QUAJ01000063">
    <property type="protein sequence ID" value="REI39245.1"/>
    <property type="molecule type" value="Genomic_DNA"/>
</dbReference>
<protein>
    <submittedName>
        <fullName evidence="1">Uncharacterized protein</fullName>
    </submittedName>
</protein>
<evidence type="ECO:0000313" key="1">
    <source>
        <dbReference type="EMBL" id="REI39245.1"/>
    </source>
</evidence>
<gene>
    <name evidence="1" type="ORF">DYH56_15550</name>
</gene>
<name>A0ABX9KCS0_9FUSO</name>
<comment type="caution">
    <text evidence="1">The sequence shown here is derived from an EMBL/GenBank/DDBJ whole genome shotgun (WGS) entry which is preliminary data.</text>
</comment>
<reference evidence="1 2" key="1">
    <citation type="submission" date="2018-08" db="EMBL/GenBank/DDBJ databases">
        <title>Draft genome sequence of Psychrilyobacter sp. strain SD5 isolated from Black Sea water.</title>
        <authorList>
            <person name="Yadav S."/>
            <person name="Villanueva L."/>
            <person name="Damste J.S.S."/>
        </authorList>
    </citation>
    <scope>NUCLEOTIDE SEQUENCE [LARGE SCALE GENOMIC DNA]</scope>
    <source>
        <strain evidence="1 2">SD5</strain>
    </source>
</reference>
<keyword evidence="2" id="KW-1185">Reference proteome</keyword>
<dbReference type="Proteomes" id="UP000263486">
    <property type="component" value="Unassembled WGS sequence"/>
</dbReference>
<dbReference type="RefSeq" id="WP_114643774.1">
    <property type="nucleotide sequence ID" value="NZ_JAACIO010000011.1"/>
</dbReference>
<sequence>MYEQHVLNALKNIDEVKKFFTSYSSAHLLINSTRPNIFGLDDTIERLEKIRGNSITFGGIRMLDRPPCIMK</sequence>